<reference evidence="9" key="2">
    <citation type="submission" date="2011-02" db="EMBL/GenBank/DDBJ databases">
        <title>The complete genome of Pedobacter saltans DSM 12145.</title>
        <authorList>
            <consortium name="US DOE Joint Genome Institute (JGI-PGF)"/>
            <person name="Lucas S."/>
            <person name="Copeland A."/>
            <person name="Lapidus A."/>
            <person name="Bruce D."/>
            <person name="Goodwin L."/>
            <person name="Pitluck S."/>
            <person name="Kyrpides N."/>
            <person name="Mavromatis K."/>
            <person name="Pagani I."/>
            <person name="Ivanova N."/>
            <person name="Ovchinnikova G."/>
            <person name="Lu M."/>
            <person name="Detter J.C."/>
            <person name="Han C."/>
            <person name="Land M."/>
            <person name="Hauser L."/>
            <person name="Markowitz V."/>
            <person name="Cheng J.-F."/>
            <person name="Hugenholtz P."/>
            <person name="Woyke T."/>
            <person name="Wu D."/>
            <person name="Tindall B."/>
            <person name="Pomrenke H.G."/>
            <person name="Brambilla E."/>
            <person name="Klenk H.-P."/>
            <person name="Eisen J.A."/>
        </authorList>
    </citation>
    <scope>NUCLEOTIDE SEQUENCE [LARGE SCALE GENOMIC DNA]</scope>
    <source>
        <strain evidence="9">ATCC 51119 / DSM 12145 / JCM 21818 / LMG 10337 / NBRC 100064 / NCIMB 13643</strain>
    </source>
</reference>
<evidence type="ECO:0000259" key="6">
    <source>
        <dbReference type="Pfam" id="PF07980"/>
    </source>
</evidence>
<dbReference type="GO" id="GO:0009279">
    <property type="term" value="C:cell outer membrane"/>
    <property type="evidence" value="ECO:0007669"/>
    <property type="project" value="UniProtKB-SubCell"/>
</dbReference>
<feature type="domain" description="SusD-like N-terminal" evidence="7">
    <location>
        <begin position="81"/>
        <end position="219"/>
    </location>
</feature>
<dbReference type="RefSeq" id="WP_013634760.1">
    <property type="nucleotide sequence ID" value="NC_015177.1"/>
</dbReference>
<dbReference type="Gene3D" id="1.25.40.390">
    <property type="match status" value="1"/>
</dbReference>
<evidence type="ECO:0000256" key="1">
    <source>
        <dbReference type="ARBA" id="ARBA00004442"/>
    </source>
</evidence>
<comment type="subcellular location">
    <subcellularLocation>
        <location evidence="1">Cell outer membrane</location>
    </subcellularLocation>
</comment>
<dbReference type="InterPro" id="IPR033985">
    <property type="entry name" value="SusD-like_N"/>
</dbReference>
<dbReference type="InterPro" id="IPR011990">
    <property type="entry name" value="TPR-like_helical_dom_sf"/>
</dbReference>
<evidence type="ECO:0000313" key="8">
    <source>
        <dbReference type="EMBL" id="ADY54280.1"/>
    </source>
</evidence>
<name>F0S6F4_PSESL</name>
<reference evidence="8 9" key="1">
    <citation type="journal article" date="2011" name="Stand. Genomic Sci.">
        <title>Complete genome sequence of the gliding, heparinolytic Pedobacter saltans type strain (113).</title>
        <authorList>
            <person name="Liolios K."/>
            <person name="Sikorski J."/>
            <person name="Lu M."/>
            <person name="Nolan M."/>
            <person name="Lapidus A."/>
            <person name="Lucas S."/>
            <person name="Hammon N."/>
            <person name="Deshpande S."/>
            <person name="Cheng J.F."/>
            <person name="Tapia R."/>
            <person name="Han C."/>
            <person name="Goodwin L."/>
            <person name="Pitluck S."/>
            <person name="Huntemann M."/>
            <person name="Ivanova N."/>
            <person name="Pagani I."/>
            <person name="Mavromatis K."/>
            <person name="Ovchinikova G."/>
            <person name="Pati A."/>
            <person name="Chen A."/>
            <person name="Palaniappan K."/>
            <person name="Land M."/>
            <person name="Hauser L."/>
            <person name="Brambilla E.M."/>
            <person name="Kotsyurbenko O."/>
            <person name="Rohde M."/>
            <person name="Tindall B.J."/>
            <person name="Abt B."/>
            <person name="Goker M."/>
            <person name="Detter J.C."/>
            <person name="Woyke T."/>
            <person name="Bristow J."/>
            <person name="Eisen J.A."/>
            <person name="Markowitz V."/>
            <person name="Hugenholtz P."/>
            <person name="Klenk H.P."/>
            <person name="Kyrpides N.C."/>
        </authorList>
    </citation>
    <scope>NUCLEOTIDE SEQUENCE [LARGE SCALE GENOMIC DNA]</scope>
    <source>
        <strain evidence="9">ATCC 51119 / DSM 12145 / JCM 21818 / LMG 10337 / NBRC 100064 / NCIMB 13643</strain>
    </source>
</reference>
<dbReference type="Pfam" id="PF07980">
    <property type="entry name" value="SusD_RagB"/>
    <property type="match status" value="1"/>
</dbReference>
<gene>
    <name evidence="8" type="ordered locus">Pedsa_3751</name>
</gene>
<proteinExistence type="inferred from homology"/>
<dbReference type="eggNOG" id="COG0457">
    <property type="taxonomic scope" value="Bacteria"/>
</dbReference>
<dbReference type="STRING" id="762903.Pedsa_3751"/>
<protein>
    <submittedName>
        <fullName evidence="8">RagB/SusD domain protein</fullName>
    </submittedName>
</protein>
<dbReference type="InterPro" id="IPR012944">
    <property type="entry name" value="SusD_RagB_dom"/>
</dbReference>
<evidence type="ECO:0000256" key="4">
    <source>
        <dbReference type="ARBA" id="ARBA00023136"/>
    </source>
</evidence>
<evidence type="ECO:0000256" key="3">
    <source>
        <dbReference type="ARBA" id="ARBA00022729"/>
    </source>
</evidence>
<evidence type="ECO:0000259" key="7">
    <source>
        <dbReference type="Pfam" id="PF14322"/>
    </source>
</evidence>
<comment type="similarity">
    <text evidence="2">Belongs to the SusD family.</text>
</comment>
<organism evidence="8 9">
    <name type="scientific">Pseudopedobacter saltans (strain ATCC 51119 / DSM 12145 / JCM 21818 / CCUG 39354 / LMG 10337 / NBRC 100064 / NCIMB 13643)</name>
    <name type="common">Pedobacter saltans</name>
    <dbReference type="NCBI Taxonomy" id="762903"/>
    <lineage>
        <taxon>Bacteria</taxon>
        <taxon>Pseudomonadati</taxon>
        <taxon>Bacteroidota</taxon>
        <taxon>Sphingobacteriia</taxon>
        <taxon>Sphingobacteriales</taxon>
        <taxon>Sphingobacteriaceae</taxon>
        <taxon>Pseudopedobacter</taxon>
    </lineage>
</organism>
<dbReference type="AlphaFoldDB" id="F0S6F4"/>
<dbReference type="SUPFAM" id="SSF48452">
    <property type="entry name" value="TPR-like"/>
    <property type="match status" value="1"/>
</dbReference>
<keyword evidence="5" id="KW-0998">Cell outer membrane</keyword>
<evidence type="ECO:0000256" key="5">
    <source>
        <dbReference type="ARBA" id="ARBA00023237"/>
    </source>
</evidence>
<dbReference type="Pfam" id="PF14322">
    <property type="entry name" value="SusD-like_3"/>
    <property type="match status" value="1"/>
</dbReference>
<dbReference type="KEGG" id="psn:Pedsa_3751"/>
<accession>F0S6F4</accession>
<evidence type="ECO:0000313" key="9">
    <source>
        <dbReference type="Proteomes" id="UP000000310"/>
    </source>
</evidence>
<sequence>MKRNYQKYFTALFFVTASMLQVSCNNILDLDPKAQIADGNYWKKANDFKLFANKFYGWRRDFGSSVYDSPHSDRRSDLMTSTSANVWSNGTNSIPASDGNFSGAFSKVRDVNTLILKAEAYNKPEEIAQYVAEARFFRAYTYFDLLQLFGDAPIIKNITDVTDPILSSGRNSRAEVADFIIEDLQAAIPNLPLQSAIPASDAGRVSRGAAQAFLSRVALFEGTWQKFRGNTSRAIILLDIAANSAKEVINSNEYTLFKPAVLGDSAQKYLFILEDAKSNPAGIKKSENKEYIFVNRHDEVLNPIGQNITQETFANVQFVSKKFANMYLTQNGLPINHPGNTQFQGYATIVSEYTNRDNRMKYTLMPPKRAYWRNNSPRVTWLGDAADRASAAFTSYIPGAGGSGYNNQKWAAERAVPDRSEGYDYPIIRYAEVLLNYAEAVYERDDAISDADLDISLNLVRNRVNMAMPKLSNAFVNTNSLEMRTEIRRERTVELFNEGFRIDDLKRWKTAETEMPLNILGIRWTGTEYQTTSGWSTISRPRNSEGDIVIESGRVWEQKHYLYPIPADQLKLNPNLKQNPEWE</sequence>
<feature type="domain" description="RagB/SusD" evidence="6">
    <location>
        <begin position="301"/>
        <end position="582"/>
    </location>
</feature>
<keyword evidence="3" id="KW-0732">Signal</keyword>
<keyword evidence="9" id="KW-1185">Reference proteome</keyword>
<dbReference type="HOGENOM" id="CLU_015553_0_1_10"/>
<dbReference type="EMBL" id="CP002545">
    <property type="protein sequence ID" value="ADY54280.1"/>
    <property type="molecule type" value="Genomic_DNA"/>
</dbReference>
<keyword evidence="4" id="KW-0472">Membrane</keyword>
<evidence type="ECO:0000256" key="2">
    <source>
        <dbReference type="ARBA" id="ARBA00006275"/>
    </source>
</evidence>
<dbReference type="Proteomes" id="UP000000310">
    <property type="component" value="Chromosome"/>
</dbReference>